<dbReference type="InterPro" id="IPR044922">
    <property type="entry name" value="DUF2063_N_sf"/>
</dbReference>
<dbReference type="InterPro" id="IPR018640">
    <property type="entry name" value="DUF2063"/>
</dbReference>
<dbReference type="Pfam" id="PF09836">
    <property type="entry name" value="DUF2063"/>
    <property type="match status" value="1"/>
</dbReference>
<dbReference type="EMBL" id="BSDD01000002">
    <property type="protein sequence ID" value="GLH69863.1"/>
    <property type="molecule type" value="Genomic_DNA"/>
</dbReference>
<organism evidence="2 3">
    <name type="scientific">Geothrix rubra</name>
    <dbReference type="NCBI Taxonomy" id="2927977"/>
    <lineage>
        <taxon>Bacteria</taxon>
        <taxon>Pseudomonadati</taxon>
        <taxon>Acidobacteriota</taxon>
        <taxon>Holophagae</taxon>
        <taxon>Holophagales</taxon>
        <taxon>Holophagaceae</taxon>
        <taxon>Geothrix</taxon>
    </lineage>
</organism>
<gene>
    <name evidence="2" type="ORF">GETHPA_13960</name>
</gene>
<protein>
    <submittedName>
        <fullName evidence="2">DUF2063 domain-containing protein</fullName>
    </submittedName>
</protein>
<evidence type="ECO:0000313" key="2">
    <source>
        <dbReference type="EMBL" id="GLH69863.1"/>
    </source>
</evidence>
<dbReference type="Proteomes" id="UP001165089">
    <property type="component" value="Unassembled WGS sequence"/>
</dbReference>
<evidence type="ECO:0000313" key="3">
    <source>
        <dbReference type="Proteomes" id="UP001165089"/>
    </source>
</evidence>
<sequence length="262" mass="28820">MPEAGTPHLARLQGLVTDLVLAPEADGFREDAAAFSAERGLGPDDQAALVLRRDRWLLYRDLVRTALEDPLLDAFPVTHALLVRQEAWTWAVDAFLASRTVSSPYYRDVAPAFVAWLADSRWGQDRWPFLLQLAHFEVLELDVVRHPDEPPPPGLLREPASDRVAVLDPAARNVAYGFAVQAATVEAPEPPSACAWLLCHRDRDGTFRVLELTPHVSALLARSQEGQALGPAAAELGVDPLAAFELLRDFRDRGALLGFRPA</sequence>
<proteinExistence type="predicted"/>
<feature type="domain" description="Putative DNA-binding" evidence="1">
    <location>
        <begin position="49"/>
        <end position="117"/>
    </location>
</feature>
<evidence type="ECO:0000259" key="1">
    <source>
        <dbReference type="Pfam" id="PF09836"/>
    </source>
</evidence>
<dbReference type="Gene3D" id="1.10.150.690">
    <property type="entry name" value="DUF2063"/>
    <property type="match status" value="1"/>
</dbReference>
<dbReference type="RefSeq" id="WP_285724000.1">
    <property type="nucleotide sequence ID" value="NZ_BSDD01000002.1"/>
</dbReference>
<keyword evidence="3" id="KW-1185">Reference proteome</keyword>
<accession>A0ABQ5Q588</accession>
<comment type="caution">
    <text evidence="2">The sequence shown here is derived from an EMBL/GenBank/DDBJ whole genome shotgun (WGS) entry which is preliminary data.</text>
</comment>
<name>A0ABQ5Q588_9BACT</name>
<reference evidence="2 3" key="1">
    <citation type="journal article" date="2023" name="Antonie Van Leeuwenhoek">
        <title>Mesoterricola silvestris gen. nov., sp. nov., Mesoterricola sediminis sp. nov., Geothrix oryzae sp. nov., Geothrix edaphica sp. nov., Geothrix rubra sp. nov., and Geothrix limicola sp. nov., six novel members of Acidobacteriota isolated from soils.</title>
        <authorList>
            <person name="Itoh H."/>
            <person name="Sugisawa Y."/>
            <person name="Mise K."/>
            <person name="Xu Z."/>
            <person name="Kuniyasu M."/>
            <person name="Ushijima N."/>
            <person name="Kawano K."/>
            <person name="Kobayashi E."/>
            <person name="Shiratori Y."/>
            <person name="Masuda Y."/>
            <person name="Senoo K."/>
        </authorList>
    </citation>
    <scope>NUCLEOTIDE SEQUENCE [LARGE SCALE GENOMIC DNA]</scope>
    <source>
        <strain evidence="2 3">Red803</strain>
    </source>
</reference>